<evidence type="ECO:0000256" key="5">
    <source>
        <dbReference type="SAM" id="Coils"/>
    </source>
</evidence>
<keyword evidence="6" id="KW-0472">Membrane</keyword>
<feature type="transmembrane region" description="Helical" evidence="6">
    <location>
        <begin position="154"/>
        <end position="171"/>
    </location>
</feature>
<feature type="coiled-coil region" evidence="5">
    <location>
        <begin position="89"/>
        <end position="151"/>
    </location>
</feature>
<keyword evidence="5" id="KW-0175">Coiled coil</keyword>
<keyword evidence="6" id="KW-0812">Transmembrane</keyword>
<dbReference type="PANTHER" id="PTHR33248">
    <property type="entry name" value="ZINC ION-BINDING PROTEIN"/>
    <property type="match status" value="1"/>
</dbReference>
<evidence type="ECO:0000256" key="4">
    <source>
        <dbReference type="PROSITE-ProRule" id="PRU01343"/>
    </source>
</evidence>
<dbReference type="PROSITE" id="PS51999">
    <property type="entry name" value="ZF_GRF"/>
    <property type="match status" value="1"/>
</dbReference>
<accession>A0A9W8CG41</accession>
<dbReference type="InterPro" id="IPR010666">
    <property type="entry name" value="Znf_GRF"/>
</dbReference>
<evidence type="ECO:0000256" key="6">
    <source>
        <dbReference type="SAM" id="Phobius"/>
    </source>
</evidence>
<gene>
    <name evidence="8" type="ORF">BS78_K278400</name>
</gene>
<dbReference type="EMBL" id="MU629462">
    <property type="protein sequence ID" value="KAJ1256870.1"/>
    <property type="molecule type" value="Genomic_DNA"/>
</dbReference>
<evidence type="ECO:0000313" key="8">
    <source>
        <dbReference type="EMBL" id="KAJ1256870.1"/>
    </source>
</evidence>
<keyword evidence="3" id="KW-0862">Zinc</keyword>
<keyword evidence="1" id="KW-0479">Metal-binding</keyword>
<sequence>MVSSPGNRTTPPANEEYLSSPIPYREGPLDYQPVVLCHCNHKAAKWISWSDDNPGRRYYKCFYAWSGGCGFWRWIDSANYTTVFLKQLLKDLRDAVRGLRRKNKDLAADLDQEGSKLAEHMAAVVGLKKVVTQKYAEIADLTAQVHKLRKERSINRLLFVMLVATAVGVMLRM</sequence>
<feature type="domain" description="GRF-type" evidence="7">
    <location>
        <begin position="37"/>
        <end position="78"/>
    </location>
</feature>
<evidence type="ECO:0000259" key="7">
    <source>
        <dbReference type="PROSITE" id="PS51999"/>
    </source>
</evidence>
<dbReference type="Proteomes" id="UP001164776">
    <property type="component" value="Unassembled WGS sequence"/>
</dbReference>
<keyword evidence="2 4" id="KW-0863">Zinc-finger</keyword>
<keyword evidence="9" id="KW-1185">Reference proteome</keyword>
<dbReference type="GO" id="GO:0008270">
    <property type="term" value="F:zinc ion binding"/>
    <property type="evidence" value="ECO:0007669"/>
    <property type="project" value="UniProtKB-KW"/>
</dbReference>
<reference evidence="8 9" key="1">
    <citation type="submission" date="2022-10" db="EMBL/GenBank/DDBJ databases">
        <title>WGS assembly of Paspalum vaginatum 540-79.</title>
        <authorList>
            <person name="Sun G."/>
            <person name="Wase N."/>
            <person name="Shu S."/>
            <person name="Jenkins J."/>
            <person name="Zhou B."/>
            <person name="Torres-Rodriguez J."/>
            <person name="Chen C."/>
            <person name="Sandor L."/>
            <person name="Plott C."/>
            <person name="Yoshinga Y."/>
            <person name="Daum C."/>
            <person name="Qi P."/>
            <person name="Barry K."/>
            <person name="Lipzen A."/>
            <person name="Berry L."/>
            <person name="Pedersen C."/>
            <person name="Gottilla T."/>
            <person name="Foltz A."/>
            <person name="Yu H."/>
            <person name="O'Malley R."/>
            <person name="Zhang C."/>
            <person name="Devos K."/>
            <person name="Sigmon B."/>
            <person name="Yu B."/>
            <person name="Obata T."/>
            <person name="Schmutz J."/>
            <person name="Schnable J."/>
        </authorList>
    </citation>
    <scope>NUCLEOTIDE SEQUENCE [LARGE SCALE GENOMIC DNA]</scope>
    <source>
        <strain evidence="9">cv. 540-79</strain>
    </source>
</reference>
<comment type="caution">
    <text evidence="8">The sequence shown here is derived from an EMBL/GenBank/DDBJ whole genome shotgun (WGS) entry which is preliminary data.</text>
</comment>
<proteinExistence type="predicted"/>
<evidence type="ECO:0000313" key="9">
    <source>
        <dbReference type="Proteomes" id="UP001164776"/>
    </source>
</evidence>
<organism evidence="8 9">
    <name type="scientific">Paspalum vaginatum</name>
    <name type="common">seashore paspalum</name>
    <dbReference type="NCBI Taxonomy" id="158149"/>
    <lineage>
        <taxon>Eukaryota</taxon>
        <taxon>Viridiplantae</taxon>
        <taxon>Streptophyta</taxon>
        <taxon>Embryophyta</taxon>
        <taxon>Tracheophyta</taxon>
        <taxon>Spermatophyta</taxon>
        <taxon>Magnoliopsida</taxon>
        <taxon>Liliopsida</taxon>
        <taxon>Poales</taxon>
        <taxon>Poaceae</taxon>
        <taxon>PACMAD clade</taxon>
        <taxon>Panicoideae</taxon>
        <taxon>Andropogonodae</taxon>
        <taxon>Paspaleae</taxon>
        <taxon>Paspalinae</taxon>
        <taxon>Paspalum</taxon>
    </lineage>
</organism>
<keyword evidence="6" id="KW-1133">Transmembrane helix</keyword>
<protein>
    <recommendedName>
        <fullName evidence="7">GRF-type domain-containing protein</fullName>
    </recommendedName>
</protein>
<evidence type="ECO:0000256" key="3">
    <source>
        <dbReference type="ARBA" id="ARBA00022833"/>
    </source>
</evidence>
<name>A0A9W8CG41_9POAL</name>
<evidence type="ECO:0000256" key="2">
    <source>
        <dbReference type="ARBA" id="ARBA00022771"/>
    </source>
</evidence>
<evidence type="ECO:0000256" key="1">
    <source>
        <dbReference type="ARBA" id="ARBA00022723"/>
    </source>
</evidence>
<dbReference type="AlphaFoldDB" id="A0A9W8CG41"/>
<dbReference type="OrthoDB" id="595554at2759"/>